<dbReference type="GO" id="GO:0008982">
    <property type="term" value="F:protein-N(PI)-phosphohistidine-sugar phosphotransferase activity"/>
    <property type="evidence" value="ECO:0007669"/>
    <property type="project" value="UniProtKB-UniRule"/>
</dbReference>
<evidence type="ECO:0000256" key="2">
    <source>
        <dbReference type="ARBA" id="ARBA00022448"/>
    </source>
</evidence>
<proteinExistence type="predicted"/>
<dbReference type="PROSITE" id="PS51105">
    <property type="entry name" value="PTS_EIIC_TYPE_3"/>
    <property type="match status" value="1"/>
</dbReference>
<dbReference type="InterPro" id="IPR004796">
    <property type="entry name" value="PTS_IIC_cello"/>
</dbReference>
<evidence type="ECO:0000256" key="1">
    <source>
        <dbReference type="ARBA" id="ARBA00004651"/>
    </source>
</evidence>
<feature type="domain" description="PTS EIIC type-3" evidence="10">
    <location>
        <begin position="8"/>
        <end position="415"/>
    </location>
</feature>
<protein>
    <recommendedName>
        <fullName evidence="8">Permease IIC component</fullName>
    </recommendedName>
</protein>
<evidence type="ECO:0000256" key="6">
    <source>
        <dbReference type="ARBA" id="ARBA00022989"/>
    </source>
</evidence>
<comment type="function">
    <text evidence="8">The phosphoenolpyruvate-dependent sugar phosphotransferase system (PTS), a major carbohydrate active -transport system, catalyzes the phosphorylation of incoming sugar substrates concomitant with their translocation across the cell membrane.</text>
</comment>
<feature type="transmembrane region" description="Helical" evidence="9">
    <location>
        <begin position="182"/>
        <end position="202"/>
    </location>
</feature>
<dbReference type="InterPro" id="IPR004501">
    <property type="entry name" value="PTS_EIIC_3"/>
</dbReference>
<feature type="transmembrane region" description="Helical" evidence="9">
    <location>
        <begin position="322"/>
        <end position="343"/>
    </location>
</feature>
<feature type="transmembrane region" description="Helical" evidence="9">
    <location>
        <begin position="143"/>
        <end position="162"/>
    </location>
</feature>
<dbReference type="Proteomes" id="UP001154095">
    <property type="component" value="Chromosome"/>
</dbReference>
<dbReference type="AlphaFoldDB" id="A0AAU9VL49"/>
<keyword evidence="13" id="KW-1185">Reference proteome</keyword>
<evidence type="ECO:0000313" key="11">
    <source>
        <dbReference type="EMBL" id="CAH2763420.1"/>
    </source>
</evidence>
<organism evidence="12 14">
    <name type="scientific">Erysipelothrix amsterdamensis</name>
    <dbReference type="NCBI Taxonomy" id="2929157"/>
    <lineage>
        <taxon>Bacteria</taxon>
        <taxon>Bacillati</taxon>
        <taxon>Bacillota</taxon>
        <taxon>Erysipelotrichia</taxon>
        <taxon>Erysipelotrichales</taxon>
        <taxon>Erysipelotrichaceae</taxon>
        <taxon>Erysipelothrix</taxon>
    </lineage>
</organism>
<feature type="transmembrane region" description="Helical" evidence="9">
    <location>
        <begin position="349"/>
        <end position="374"/>
    </location>
</feature>
<dbReference type="GO" id="GO:0005886">
    <property type="term" value="C:plasma membrane"/>
    <property type="evidence" value="ECO:0007669"/>
    <property type="project" value="UniProtKB-SubCell"/>
</dbReference>
<feature type="transmembrane region" description="Helical" evidence="9">
    <location>
        <begin position="74"/>
        <end position="96"/>
    </location>
</feature>
<dbReference type="EMBL" id="OW659477">
    <property type="protein sequence ID" value="CAH2763467.1"/>
    <property type="molecule type" value="Genomic_DNA"/>
</dbReference>
<evidence type="ECO:0000256" key="5">
    <source>
        <dbReference type="ARBA" id="ARBA00022692"/>
    </source>
</evidence>
<evidence type="ECO:0000256" key="7">
    <source>
        <dbReference type="ARBA" id="ARBA00023136"/>
    </source>
</evidence>
<feature type="transmembrane region" description="Helical" evidence="9">
    <location>
        <begin position="386"/>
        <end position="415"/>
    </location>
</feature>
<evidence type="ECO:0000256" key="9">
    <source>
        <dbReference type="SAM" id="Phobius"/>
    </source>
</evidence>
<dbReference type="GO" id="GO:1901264">
    <property type="term" value="P:carbohydrate derivative transport"/>
    <property type="evidence" value="ECO:0007669"/>
    <property type="project" value="TreeGrafter"/>
</dbReference>
<feature type="transmembrane region" description="Helical" evidence="9">
    <location>
        <begin position="32"/>
        <end position="54"/>
    </location>
</feature>
<keyword evidence="3 8" id="KW-1003">Cell membrane</keyword>
<gene>
    <name evidence="12" type="primary">licC_6</name>
    <name evidence="12" type="ORF">ERYAMS2_01739</name>
    <name evidence="11" type="ORF">ERYAMS_01444</name>
</gene>
<evidence type="ECO:0000259" key="10">
    <source>
        <dbReference type="PROSITE" id="PS51105"/>
    </source>
</evidence>
<dbReference type="NCBIfam" id="TIGR00410">
    <property type="entry name" value="lacE"/>
    <property type="match status" value="1"/>
</dbReference>
<dbReference type="PANTHER" id="PTHR33989">
    <property type="match status" value="1"/>
</dbReference>
<accession>A0AAU9VL49</accession>
<keyword evidence="4 8" id="KW-0762">Sugar transport</keyword>
<keyword evidence="7 8" id="KW-0472">Membrane</keyword>
<dbReference type="InterPro" id="IPR051088">
    <property type="entry name" value="PTS_Sugar-EIIC/EIIB"/>
</dbReference>
<evidence type="ECO:0000256" key="8">
    <source>
        <dbReference type="PIRNR" id="PIRNR006351"/>
    </source>
</evidence>
<dbReference type="GO" id="GO:0009401">
    <property type="term" value="P:phosphoenolpyruvate-dependent sugar phosphotransferase system"/>
    <property type="evidence" value="ECO:0007669"/>
    <property type="project" value="InterPro"/>
</dbReference>
<feature type="transmembrane region" description="Helical" evidence="9">
    <location>
        <begin position="103"/>
        <end position="123"/>
    </location>
</feature>
<keyword evidence="5 9" id="KW-0812">Transmembrane</keyword>
<dbReference type="Pfam" id="PF02378">
    <property type="entry name" value="PTS_EIIC"/>
    <property type="match status" value="1"/>
</dbReference>
<evidence type="ECO:0000313" key="12">
    <source>
        <dbReference type="EMBL" id="CAH2763467.1"/>
    </source>
</evidence>
<dbReference type="RefSeq" id="WP_254006811.1">
    <property type="nucleotide sequence ID" value="NZ_OW659477.1"/>
</dbReference>
<feature type="transmembrane region" description="Helical" evidence="9">
    <location>
        <begin position="291"/>
        <end position="310"/>
    </location>
</feature>
<evidence type="ECO:0000313" key="14">
    <source>
        <dbReference type="Proteomes" id="UP001154111"/>
    </source>
</evidence>
<keyword evidence="6 9" id="KW-1133">Transmembrane helix</keyword>
<dbReference type="PIRSF" id="PIRSF006351">
    <property type="entry name" value="PTS_EIIC-Cellobiose"/>
    <property type="match status" value="1"/>
</dbReference>
<reference evidence="12" key="1">
    <citation type="submission" date="2022-04" db="EMBL/GenBank/DDBJ databases">
        <authorList>
            <person name="Forde T."/>
        </authorList>
    </citation>
    <scope>NUCLEOTIDE SEQUENCE</scope>
    <source>
        <strain evidence="12">A18Y016a</strain>
        <strain evidence="11">A18Y020d</strain>
    </source>
</reference>
<sequence>MDRFIQFIEEKMVPRVARLTNTRYFNALKSGFLVIMPLTIIGSLFLLITDFPLPGYAEFMAGIFGSEWTSYLDSAYRATFNMMGFFLTGTIAYRLAEDYKLDALSTMILALVSYIVVLPKSVVAESGEVIGRVLSFTWLGTQGVITAIIMGFVTVEIVRFCVEKKMVITMPESVPSMVSQSFSALIPGIVVVIISLIFAGIAKVFAGSFPELIYQIIQIPLEGLTSSIGAITVVAGLNGFLWWFGIHPTVVNSVVNPLLNANSVKNLELFKAGNLTMATGNVGTIQMIDQFATIGGAGLTLGLVIAMLVVARSSRLKTMSKLVGVPSLFNINEPIIFGLPVVFNPLMLIPVTIAPMVSVLIAYFAMMIGFMPMFNGVIAPWPTPPIFSGFLVAGWQGAVVQIICIAVSTVIYYPFVKALDNQYLEEEHIQ</sequence>
<keyword evidence="2 8" id="KW-0813">Transport</keyword>
<dbReference type="InterPro" id="IPR003352">
    <property type="entry name" value="PTS_EIIC"/>
</dbReference>
<comment type="subcellular location">
    <subcellularLocation>
        <location evidence="1">Cell membrane</location>
        <topology evidence="1">Multi-pass membrane protein</topology>
    </subcellularLocation>
</comment>
<dbReference type="EMBL" id="OW659496">
    <property type="protein sequence ID" value="CAH2763420.1"/>
    <property type="molecule type" value="Genomic_DNA"/>
</dbReference>
<evidence type="ECO:0000313" key="13">
    <source>
        <dbReference type="Proteomes" id="UP001154095"/>
    </source>
</evidence>
<dbReference type="Proteomes" id="UP001154111">
    <property type="component" value="Chromosome"/>
</dbReference>
<evidence type="ECO:0000256" key="4">
    <source>
        <dbReference type="ARBA" id="ARBA00022597"/>
    </source>
</evidence>
<dbReference type="PANTHER" id="PTHR33989:SF4">
    <property type="entry name" value="PTS SYSTEM N,N'-DIACETYLCHITOBIOSE-SPECIFIC EIIC COMPONENT"/>
    <property type="match status" value="1"/>
</dbReference>
<name>A0AAU9VL49_9FIRM</name>
<evidence type="ECO:0000256" key="3">
    <source>
        <dbReference type="ARBA" id="ARBA00022475"/>
    </source>
</evidence>